<name>A0A837FDR5_9ENTR</name>
<evidence type="ECO:0000313" key="2">
    <source>
        <dbReference type="Proteomes" id="UP000033679"/>
    </source>
</evidence>
<gene>
    <name evidence="1" type="ORF">SS59_18035</name>
</gene>
<organism evidence="1 2">
    <name type="scientific">Enterobacter hormaechei subsp. xiangfangensis</name>
    <dbReference type="NCBI Taxonomy" id="1296536"/>
    <lineage>
        <taxon>Bacteria</taxon>
        <taxon>Pseudomonadati</taxon>
        <taxon>Pseudomonadota</taxon>
        <taxon>Gammaproteobacteria</taxon>
        <taxon>Enterobacterales</taxon>
        <taxon>Enterobacteriaceae</taxon>
        <taxon>Enterobacter</taxon>
        <taxon>Enterobacter cloacae complex</taxon>
    </lineage>
</organism>
<dbReference type="AlphaFoldDB" id="A0A837FDR5"/>
<proteinExistence type="predicted"/>
<evidence type="ECO:0000313" key="1">
    <source>
        <dbReference type="EMBL" id="KJM65306.1"/>
    </source>
</evidence>
<dbReference type="RefSeq" id="WP_045346712.1">
    <property type="nucleotide sequence ID" value="NZ_JALGQD010000001.1"/>
</dbReference>
<comment type="caution">
    <text evidence="1">The sequence shown here is derived from an EMBL/GenBank/DDBJ whole genome shotgun (WGS) entry which is preliminary data.</text>
</comment>
<sequence>MKELRFYGASDDLFECKGAIREEIGCLNKPAIYHLKSAEGEMQVVGYYLDSGLWSVGVSQIAEDVPLPAWPVQYQVYEHGYSPLLTLHVPDDTALVQDDEEGD</sequence>
<dbReference type="EMBL" id="JZYN01000024">
    <property type="protein sequence ID" value="KJM65306.1"/>
    <property type="molecule type" value="Genomic_DNA"/>
</dbReference>
<accession>A0A837FDR5</accession>
<reference evidence="1 2" key="1">
    <citation type="submission" date="2015-03" db="EMBL/GenBank/DDBJ databases">
        <authorList>
            <person name="McCorrison J."/>
            <person name="Sanka R."/>
            <person name="Adams M."/>
            <person name="Brinkac L."/>
            <person name="Nierman W."/>
            <person name="Sutton G."/>
            <person name="Nelson K."/>
            <person name="Kiedrowski L."/>
            <person name="Guerrero D."/>
            <person name="Bonomo R."/>
        </authorList>
    </citation>
    <scope>NUCLEOTIDE SEQUENCE [LARGE SCALE GENOMIC DNA]</scope>
    <source>
        <strain evidence="1 2">39373</strain>
    </source>
</reference>
<protein>
    <submittedName>
        <fullName evidence="1">Uncharacterized protein</fullName>
    </submittedName>
</protein>
<dbReference type="Proteomes" id="UP000033679">
    <property type="component" value="Unassembled WGS sequence"/>
</dbReference>